<dbReference type="AlphaFoldDB" id="A0AAV5J4P3"/>
<dbReference type="InterPro" id="IPR005162">
    <property type="entry name" value="Retrotrans_gag_dom"/>
</dbReference>
<protein>
    <recommendedName>
        <fullName evidence="1">Retrotransposon gag domain-containing protein</fullName>
    </recommendedName>
</protein>
<feature type="domain" description="Retrotransposon gag" evidence="1">
    <location>
        <begin position="237"/>
        <end position="328"/>
    </location>
</feature>
<dbReference type="Pfam" id="PF03732">
    <property type="entry name" value="Retrotrans_gag"/>
    <property type="match status" value="1"/>
</dbReference>
<evidence type="ECO:0000259" key="1">
    <source>
        <dbReference type="Pfam" id="PF03732"/>
    </source>
</evidence>
<dbReference type="Proteomes" id="UP001054252">
    <property type="component" value="Unassembled WGS sequence"/>
</dbReference>
<dbReference type="PANTHER" id="PTHR33223">
    <property type="entry name" value="CCHC-TYPE DOMAIN-CONTAINING PROTEIN"/>
    <property type="match status" value="1"/>
</dbReference>
<keyword evidence="3" id="KW-1185">Reference proteome</keyword>
<dbReference type="PANTHER" id="PTHR33223:SF6">
    <property type="entry name" value="CCHC-TYPE DOMAIN-CONTAINING PROTEIN"/>
    <property type="match status" value="1"/>
</dbReference>
<sequence length="534" mass="61470">MPPKRNVGKAAQTLQIGLGEGSLAHSEGENEPVIPPPLSPILGEHSFVNLTFNKDSESGDDVAQSGDFLMNAVLEQISIMRRTQLEFEEIAQQRSQEVARQLDESFQNLAQNLTQSVAQSVANMPRSNEESARIWQEQNAENWRAFQDETERMQEAFRRARIEPQPQVADLQRPLVKPAYRKPYLDFIDQENPFPRRFKVPKFTLFSRDGGYSTIEHISCFTIQCGEAFGDDNLKLRLFPSSLTSIALTWYLSLPQNSVYTWKQMEDLFHIQFYRSEPEVSMANLSRLVQRLGETSKAFISRFWKARLKCRVALPEQEFVKLAQNGLDIELRKKFEGMKFRDFFELSYNVAYYENLLRDDTQRKFASYGTYYDKAKETMGVDADPFPSMSVGVNAADLRSIARDRAQPYSRRRLATDDLRWVIEEARARRNQCVPSTLHHKSIFWNGGRTKVVTTADKPFVANTNIVEARFYDEDIGTIHFFGMDCYGKPSGIIACTRSALDRQTVKEVYDELLCPIAIIPFRLRKEPKIEEIP</sequence>
<proteinExistence type="predicted"/>
<comment type="caution">
    <text evidence="2">The sequence shown here is derived from an EMBL/GenBank/DDBJ whole genome shotgun (WGS) entry which is preliminary data.</text>
</comment>
<dbReference type="EMBL" id="BPVZ01000030">
    <property type="protein sequence ID" value="GKV09578.1"/>
    <property type="molecule type" value="Genomic_DNA"/>
</dbReference>
<gene>
    <name evidence="2" type="ORF">SLEP1_g21057</name>
</gene>
<evidence type="ECO:0000313" key="2">
    <source>
        <dbReference type="EMBL" id="GKV09578.1"/>
    </source>
</evidence>
<evidence type="ECO:0000313" key="3">
    <source>
        <dbReference type="Proteomes" id="UP001054252"/>
    </source>
</evidence>
<accession>A0AAV5J4P3</accession>
<reference evidence="2 3" key="1">
    <citation type="journal article" date="2021" name="Commun. Biol.">
        <title>The genome of Shorea leprosula (Dipterocarpaceae) highlights the ecological relevance of drought in aseasonal tropical rainforests.</title>
        <authorList>
            <person name="Ng K.K.S."/>
            <person name="Kobayashi M.J."/>
            <person name="Fawcett J.A."/>
            <person name="Hatakeyama M."/>
            <person name="Paape T."/>
            <person name="Ng C.H."/>
            <person name="Ang C.C."/>
            <person name="Tnah L.H."/>
            <person name="Lee C.T."/>
            <person name="Nishiyama T."/>
            <person name="Sese J."/>
            <person name="O'Brien M.J."/>
            <person name="Copetti D."/>
            <person name="Mohd Noor M.I."/>
            <person name="Ong R.C."/>
            <person name="Putra M."/>
            <person name="Sireger I.Z."/>
            <person name="Indrioko S."/>
            <person name="Kosugi Y."/>
            <person name="Izuno A."/>
            <person name="Isagi Y."/>
            <person name="Lee S.L."/>
            <person name="Shimizu K.K."/>
        </authorList>
    </citation>
    <scope>NUCLEOTIDE SEQUENCE [LARGE SCALE GENOMIC DNA]</scope>
    <source>
        <strain evidence="2">214</strain>
    </source>
</reference>
<name>A0AAV5J4P3_9ROSI</name>
<organism evidence="2 3">
    <name type="scientific">Rubroshorea leprosula</name>
    <dbReference type="NCBI Taxonomy" id="152421"/>
    <lineage>
        <taxon>Eukaryota</taxon>
        <taxon>Viridiplantae</taxon>
        <taxon>Streptophyta</taxon>
        <taxon>Embryophyta</taxon>
        <taxon>Tracheophyta</taxon>
        <taxon>Spermatophyta</taxon>
        <taxon>Magnoliopsida</taxon>
        <taxon>eudicotyledons</taxon>
        <taxon>Gunneridae</taxon>
        <taxon>Pentapetalae</taxon>
        <taxon>rosids</taxon>
        <taxon>malvids</taxon>
        <taxon>Malvales</taxon>
        <taxon>Dipterocarpaceae</taxon>
        <taxon>Rubroshorea</taxon>
    </lineage>
</organism>